<accession>A0ABD1ENM9</accession>
<sequence>MQEFIISNTWKKVFVVIFVSGCILLTISYYDYAALLNYQTFVTRTYTKPTTTEEPTEVDVHNEDKRSYLVSSTKCKILDLDPFSEDAKKYFKPLKYKTCTKNDLLTYVTKEDNIATIHIDLEVIRQYTKGSLSCCYSNITRSTSPKNPDDSIKISNCKEFHNNVTIMQEAVLVKCSSKNTKVYENVHTSVRITKDVQKKISSFDNTTNQPISVLFVGVDSISRLNFRRALPNTFKFVEDHKWVSLNGYNKIDDNTFPNLMAILTGFDQLTAYKVCNPKVGGSLDKCPMLWYSYRDLGYVTGYAEDAASISTFNYLKKGFIKPPTDYYFRPYVMATEKLNKMTVSSMAYCTGPETSGERIMNLVKDFGATFKQNPHFGFFWMNTFSHNDISTPTMMDNKLKNFLTNLDNSGITNNSLIIFLSDHGIRFGDIRLTETGWLEERLPYIYFSFPPWFKQRFPNQYNNFLDNANKLTTPYDLHMTLQDILTMSQLNYTIKPSDACPKCMSLFEKIPQERSCEDANITHHWCTCSGYNPTKLDSESESRLKQVITDKLNNILLNKADVGGDKCSIYTVDEISTRISQKFSYKKIRYVLVTVKTNPKAVFETTISYTGDIVNSTLEIGPLSRLDYYAPHTYCVADAYLKKYCYCK</sequence>
<evidence type="ECO:0000256" key="1">
    <source>
        <dbReference type="SAM" id="Phobius"/>
    </source>
</evidence>
<reference evidence="2 3" key="1">
    <citation type="submission" date="2024-05" db="EMBL/GenBank/DDBJ databases">
        <title>Genetic variation in Jamaican populations of the coffee berry borer (Hypothenemus hampei).</title>
        <authorList>
            <person name="Errbii M."/>
            <person name="Myrie A."/>
        </authorList>
    </citation>
    <scope>NUCLEOTIDE SEQUENCE [LARGE SCALE GENOMIC DNA]</scope>
    <source>
        <strain evidence="2">JA-Hopewell-2020-01-JO</strain>
        <tissue evidence="2">Whole body</tissue>
    </source>
</reference>
<dbReference type="CDD" id="cd16021">
    <property type="entry name" value="ALP_like"/>
    <property type="match status" value="1"/>
</dbReference>
<name>A0ABD1ENM9_HYPHA</name>
<protein>
    <submittedName>
        <fullName evidence="2">Uncharacterized protein</fullName>
    </submittedName>
</protein>
<dbReference type="AlphaFoldDB" id="A0ABD1ENM9"/>
<feature type="transmembrane region" description="Helical" evidence="1">
    <location>
        <begin position="12"/>
        <end position="30"/>
    </location>
</feature>
<dbReference type="Proteomes" id="UP001566132">
    <property type="component" value="Unassembled WGS sequence"/>
</dbReference>
<organism evidence="2 3">
    <name type="scientific">Hypothenemus hampei</name>
    <name type="common">Coffee berry borer</name>
    <dbReference type="NCBI Taxonomy" id="57062"/>
    <lineage>
        <taxon>Eukaryota</taxon>
        <taxon>Metazoa</taxon>
        <taxon>Ecdysozoa</taxon>
        <taxon>Arthropoda</taxon>
        <taxon>Hexapoda</taxon>
        <taxon>Insecta</taxon>
        <taxon>Pterygota</taxon>
        <taxon>Neoptera</taxon>
        <taxon>Endopterygota</taxon>
        <taxon>Coleoptera</taxon>
        <taxon>Polyphaga</taxon>
        <taxon>Cucujiformia</taxon>
        <taxon>Curculionidae</taxon>
        <taxon>Scolytinae</taxon>
        <taxon>Hypothenemus</taxon>
    </lineage>
</organism>
<evidence type="ECO:0000313" key="2">
    <source>
        <dbReference type="EMBL" id="KAL1498108.1"/>
    </source>
</evidence>
<comment type="caution">
    <text evidence="2">The sequence shown here is derived from an EMBL/GenBank/DDBJ whole genome shotgun (WGS) entry which is preliminary data.</text>
</comment>
<keyword evidence="1" id="KW-0812">Transmembrane</keyword>
<keyword evidence="1" id="KW-1133">Transmembrane helix</keyword>
<dbReference type="FunFam" id="3.40.720.10:FF:000017">
    <property type="entry name" value="Predicted protein"/>
    <property type="match status" value="1"/>
</dbReference>
<dbReference type="InterPro" id="IPR004245">
    <property type="entry name" value="DUF229"/>
</dbReference>
<dbReference type="EMBL" id="JBDJPC010000006">
    <property type="protein sequence ID" value="KAL1498108.1"/>
    <property type="molecule type" value="Genomic_DNA"/>
</dbReference>
<dbReference type="PANTHER" id="PTHR10974:SF9">
    <property type="entry name" value="DUF229 DOMAIN CONTAINING PROTEIN-RELATED"/>
    <property type="match status" value="1"/>
</dbReference>
<keyword evidence="1" id="KW-0472">Membrane</keyword>
<dbReference type="PANTHER" id="PTHR10974">
    <property type="entry name" value="FI08016P-RELATED"/>
    <property type="match status" value="1"/>
</dbReference>
<dbReference type="Pfam" id="PF02995">
    <property type="entry name" value="DUF229"/>
    <property type="match status" value="1"/>
</dbReference>
<keyword evidence="3" id="KW-1185">Reference proteome</keyword>
<dbReference type="InterPro" id="IPR017850">
    <property type="entry name" value="Alkaline_phosphatase_core_sf"/>
</dbReference>
<gene>
    <name evidence="2" type="ORF">ABEB36_008962</name>
</gene>
<evidence type="ECO:0000313" key="3">
    <source>
        <dbReference type="Proteomes" id="UP001566132"/>
    </source>
</evidence>
<dbReference type="SUPFAM" id="SSF53649">
    <property type="entry name" value="Alkaline phosphatase-like"/>
    <property type="match status" value="1"/>
</dbReference>
<dbReference type="Gene3D" id="3.40.720.10">
    <property type="entry name" value="Alkaline Phosphatase, subunit A"/>
    <property type="match status" value="1"/>
</dbReference>
<proteinExistence type="predicted"/>